<gene>
    <name evidence="5" type="primary">rpoY</name>
    <name evidence="6" type="ORF">FC51_GL002184</name>
</gene>
<dbReference type="RefSeq" id="WP_057909535.1">
    <property type="nucleotide sequence ID" value="NZ_AZGK01000007.1"/>
</dbReference>
<keyword evidence="3 5" id="KW-0548">Nucleotidyltransferase</keyword>
<proteinExistence type="inferred from homology"/>
<dbReference type="Proteomes" id="UP000051957">
    <property type="component" value="Unassembled WGS sequence"/>
</dbReference>
<comment type="caution">
    <text evidence="6">The sequence shown here is derived from an EMBL/GenBank/DDBJ whole genome shotgun (WGS) entry which is preliminary data.</text>
</comment>
<evidence type="ECO:0000313" key="7">
    <source>
        <dbReference type="Proteomes" id="UP000051957"/>
    </source>
</evidence>
<keyword evidence="4 5" id="KW-0804">Transcription</keyword>
<dbReference type="InterPro" id="IPR009907">
    <property type="entry name" value="RpoY"/>
</dbReference>
<dbReference type="Pfam" id="PF07288">
    <property type="entry name" value="RpoY"/>
    <property type="match status" value="1"/>
</dbReference>
<comment type="subunit">
    <text evidence="5">RNAP is composed of a core of 2 alpha, a beta and a beta' subunit. The core is associated with a delta subunit, and at least one of epsilon or omega. When a sigma factor is associated with the core the holoenzyme is formed, which can initiate transcription.</text>
</comment>
<name>A0A0R1Z5L2_9LACO</name>
<evidence type="ECO:0000256" key="1">
    <source>
        <dbReference type="ARBA" id="ARBA00022478"/>
    </source>
</evidence>
<sequence>MIWKVLYQPSKKQSPRRETTLSLYVEADTEVEAHALVEDNTDYEIEFIEPLQGEHLAYEQKDPDFKITEFNTK</sequence>
<dbReference type="AlphaFoldDB" id="A0A0R1Z5L2"/>
<dbReference type="HAMAP" id="MF_01553">
    <property type="entry name" value="RNApol_bact_RpoY"/>
    <property type="match status" value="1"/>
</dbReference>
<dbReference type="GO" id="GO:0000428">
    <property type="term" value="C:DNA-directed RNA polymerase complex"/>
    <property type="evidence" value="ECO:0007669"/>
    <property type="project" value="UniProtKB-KW"/>
</dbReference>
<evidence type="ECO:0000256" key="2">
    <source>
        <dbReference type="ARBA" id="ARBA00022679"/>
    </source>
</evidence>
<evidence type="ECO:0000313" key="6">
    <source>
        <dbReference type="EMBL" id="KRM46355.1"/>
    </source>
</evidence>
<dbReference type="GeneID" id="69802020"/>
<dbReference type="NCBIfam" id="NF010188">
    <property type="entry name" value="PRK13667.1"/>
    <property type="match status" value="1"/>
</dbReference>
<dbReference type="GO" id="GO:0003899">
    <property type="term" value="F:DNA-directed RNA polymerase activity"/>
    <property type="evidence" value="ECO:0007669"/>
    <property type="project" value="UniProtKB-UniRule"/>
</dbReference>
<protein>
    <recommendedName>
        <fullName evidence="5">DNA-directed RNA polymerase subunit epsilon</fullName>
        <shortName evidence="5">RNAP epsilon subunit</shortName>
        <ecNumber evidence="5">2.7.7.6</ecNumber>
    </recommendedName>
    <alternativeName>
        <fullName evidence="5">RNA polymerase epsilon subunit</fullName>
    </alternativeName>
    <alternativeName>
        <fullName evidence="5">Transcriptase subunit epsilon</fullName>
    </alternativeName>
</protein>
<comment type="similarity">
    <text evidence="5">Belongs to the RNA polymerase subunit epsilon family.</text>
</comment>
<evidence type="ECO:0000256" key="4">
    <source>
        <dbReference type="ARBA" id="ARBA00023163"/>
    </source>
</evidence>
<dbReference type="Gene3D" id="3.10.20.730">
    <property type="entry name" value="RNAP, epsilon subunit-like"/>
    <property type="match status" value="1"/>
</dbReference>
<dbReference type="EC" id="2.7.7.6" evidence="5"/>
<evidence type="ECO:0000256" key="5">
    <source>
        <dbReference type="HAMAP-Rule" id="MF_01553"/>
    </source>
</evidence>
<dbReference type="EMBL" id="AZGK01000007">
    <property type="protein sequence ID" value="KRM46355.1"/>
    <property type="molecule type" value="Genomic_DNA"/>
</dbReference>
<dbReference type="GO" id="GO:0006351">
    <property type="term" value="P:DNA-templated transcription"/>
    <property type="evidence" value="ECO:0007669"/>
    <property type="project" value="UniProtKB-UniRule"/>
</dbReference>
<dbReference type="PATRIC" id="fig|1423784.4.peg.2226"/>
<reference evidence="6 7" key="1">
    <citation type="journal article" date="2015" name="Genome Announc.">
        <title>Expanding the biotechnology potential of lactobacilli through comparative genomics of 213 strains and associated genera.</title>
        <authorList>
            <person name="Sun Z."/>
            <person name="Harris H.M."/>
            <person name="McCann A."/>
            <person name="Guo C."/>
            <person name="Argimon S."/>
            <person name="Zhang W."/>
            <person name="Yang X."/>
            <person name="Jeffery I.B."/>
            <person name="Cooney J.C."/>
            <person name="Kagawa T.F."/>
            <person name="Liu W."/>
            <person name="Song Y."/>
            <person name="Salvetti E."/>
            <person name="Wrobel A."/>
            <person name="Rasinkangas P."/>
            <person name="Parkhill J."/>
            <person name="Rea M.C."/>
            <person name="O'Sullivan O."/>
            <person name="Ritari J."/>
            <person name="Douillard F.P."/>
            <person name="Paul Ross R."/>
            <person name="Yang R."/>
            <person name="Briner A.E."/>
            <person name="Felis G.E."/>
            <person name="de Vos W.M."/>
            <person name="Barrangou R."/>
            <person name="Klaenhammer T.R."/>
            <person name="Caufield P.W."/>
            <person name="Cui Y."/>
            <person name="Zhang H."/>
            <person name="O'Toole P.W."/>
        </authorList>
    </citation>
    <scope>NUCLEOTIDE SEQUENCE [LARGE SCALE GENOMIC DNA]</scope>
    <source>
        <strain evidence="6 7">DSM 5707</strain>
    </source>
</reference>
<accession>A0A0R1Z5L2</accession>
<comment type="catalytic activity">
    <reaction evidence="5">
        <text>RNA(n) + a ribonucleoside 5'-triphosphate = RNA(n+1) + diphosphate</text>
        <dbReference type="Rhea" id="RHEA:21248"/>
        <dbReference type="Rhea" id="RHEA-COMP:14527"/>
        <dbReference type="Rhea" id="RHEA-COMP:17342"/>
        <dbReference type="ChEBI" id="CHEBI:33019"/>
        <dbReference type="ChEBI" id="CHEBI:61557"/>
        <dbReference type="ChEBI" id="CHEBI:140395"/>
        <dbReference type="EC" id="2.7.7.6"/>
    </reaction>
</comment>
<dbReference type="GO" id="GO:0003677">
    <property type="term" value="F:DNA binding"/>
    <property type="evidence" value="ECO:0007669"/>
    <property type="project" value="UniProtKB-UniRule"/>
</dbReference>
<keyword evidence="1 5" id="KW-0240">DNA-directed RNA polymerase</keyword>
<organism evidence="6 7">
    <name type="scientific">Lentilactobacillus parabuchneri DSM 5707 = NBRC 107865</name>
    <dbReference type="NCBI Taxonomy" id="1423784"/>
    <lineage>
        <taxon>Bacteria</taxon>
        <taxon>Bacillati</taxon>
        <taxon>Bacillota</taxon>
        <taxon>Bacilli</taxon>
        <taxon>Lactobacillales</taxon>
        <taxon>Lactobacillaceae</taxon>
        <taxon>Lentilactobacillus</taxon>
    </lineage>
</organism>
<comment type="function">
    <text evidence="5">A non-essential component of RNA polymerase (RNAP).</text>
</comment>
<evidence type="ECO:0000256" key="3">
    <source>
        <dbReference type="ARBA" id="ARBA00022695"/>
    </source>
</evidence>
<keyword evidence="2 5" id="KW-0808">Transferase</keyword>